<gene>
    <name evidence="1" type="ORF">S01H1_83469</name>
</gene>
<evidence type="ECO:0000313" key="1">
    <source>
        <dbReference type="EMBL" id="GAG45446.1"/>
    </source>
</evidence>
<feature type="non-terminal residue" evidence="1">
    <location>
        <position position="103"/>
    </location>
</feature>
<reference evidence="1" key="1">
    <citation type="journal article" date="2014" name="Front. Microbiol.">
        <title>High frequency of phylogenetically diverse reductive dehalogenase-homologous genes in deep subseafloor sedimentary metagenomes.</title>
        <authorList>
            <person name="Kawai M."/>
            <person name="Futagami T."/>
            <person name="Toyoda A."/>
            <person name="Takaki Y."/>
            <person name="Nishi S."/>
            <person name="Hori S."/>
            <person name="Arai W."/>
            <person name="Tsubouchi T."/>
            <person name="Morono Y."/>
            <person name="Uchiyama I."/>
            <person name="Ito T."/>
            <person name="Fujiyama A."/>
            <person name="Inagaki F."/>
            <person name="Takami H."/>
        </authorList>
    </citation>
    <scope>NUCLEOTIDE SEQUENCE</scope>
    <source>
        <strain evidence="1">Expedition CK06-06</strain>
    </source>
</reference>
<dbReference type="AlphaFoldDB" id="X0ZAN6"/>
<accession>X0ZAN6</accession>
<proteinExistence type="predicted"/>
<sequence>MKLSKNLASLVALSGIMVLAMVAAAEQDATITLGTDPQPPESVENSGGTVTIFWEIAHATTPDSVCFAIEDPTRTITVEQETYPGDTGLVVTRDWTVPEGLED</sequence>
<comment type="caution">
    <text evidence="1">The sequence shown here is derived from an EMBL/GenBank/DDBJ whole genome shotgun (WGS) entry which is preliminary data.</text>
</comment>
<dbReference type="EMBL" id="BARS01056751">
    <property type="protein sequence ID" value="GAG45446.1"/>
    <property type="molecule type" value="Genomic_DNA"/>
</dbReference>
<protein>
    <submittedName>
        <fullName evidence="1">Uncharacterized protein</fullName>
    </submittedName>
</protein>
<organism evidence="1">
    <name type="scientific">marine sediment metagenome</name>
    <dbReference type="NCBI Taxonomy" id="412755"/>
    <lineage>
        <taxon>unclassified sequences</taxon>
        <taxon>metagenomes</taxon>
        <taxon>ecological metagenomes</taxon>
    </lineage>
</organism>
<name>X0ZAN6_9ZZZZ</name>